<organism evidence="1 2">
    <name type="scientific">Ascoidea rubescens DSM 1968</name>
    <dbReference type="NCBI Taxonomy" id="1344418"/>
    <lineage>
        <taxon>Eukaryota</taxon>
        <taxon>Fungi</taxon>
        <taxon>Dikarya</taxon>
        <taxon>Ascomycota</taxon>
        <taxon>Saccharomycotina</taxon>
        <taxon>Saccharomycetes</taxon>
        <taxon>Ascoideaceae</taxon>
        <taxon>Ascoidea</taxon>
    </lineage>
</organism>
<dbReference type="EMBL" id="KV454494">
    <property type="protein sequence ID" value="ODV58212.1"/>
    <property type="molecule type" value="Genomic_DNA"/>
</dbReference>
<name>A0A1D2V978_9ASCO</name>
<proteinExistence type="predicted"/>
<dbReference type="PANTHER" id="PTHR40375">
    <property type="entry name" value="SPORULATION-SPECIFIC PROTEIN 22"/>
    <property type="match status" value="1"/>
</dbReference>
<protein>
    <submittedName>
        <fullName evidence="1">Uncharacterized protein</fullName>
    </submittedName>
</protein>
<gene>
    <name evidence="1" type="ORF">ASCRUDRAFT_128752</name>
</gene>
<keyword evidence="2" id="KW-1185">Reference proteome</keyword>
<dbReference type="RefSeq" id="XP_020044519.1">
    <property type="nucleotide sequence ID" value="XM_020188995.1"/>
</dbReference>
<dbReference type="GO" id="GO:0090173">
    <property type="term" value="P:regulation of synaptonemal complex assembly"/>
    <property type="evidence" value="ECO:0007669"/>
    <property type="project" value="InterPro"/>
</dbReference>
<dbReference type="InParanoid" id="A0A1D2V978"/>
<dbReference type="InterPro" id="IPR039057">
    <property type="entry name" value="Spo22/ZIP4"/>
</dbReference>
<dbReference type="PANTHER" id="PTHR40375:SF2">
    <property type="entry name" value="SPORULATION-SPECIFIC PROTEIN 22"/>
    <property type="match status" value="1"/>
</dbReference>
<dbReference type="OrthoDB" id="65716at2759"/>
<dbReference type="AlphaFoldDB" id="A0A1D2V978"/>
<dbReference type="Proteomes" id="UP000095038">
    <property type="component" value="Unassembled WGS sequence"/>
</dbReference>
<evidence type="ECO:0000313" key="2">
    <source>
        <dbReference type="Proteomes" id="UP000095038"/>
    </source>
</evidence>
<reference evidence="2" key="1">
    <citation type="submission" date="2016-05" db="EMBL/GenBank/DDBJ databases">
        <title>Comparative genomics of biotechnologically important yeasts.</title>
        <authorList>
            <consortium name="DOE Joint Genome Institute"/>
            <person name="Riley R."/>
            <person name="Haridas S."/>
            <person name="Wolfe K.H."/>
            <person name="Lopes M.R."/>
            <person name="Hittinger C.T."/>
            <person name="Goker M."/>
            <person name="Salamov A."/>
            <person name="Wisecaver J."/>
            <person name="Long T.M."/>
            <person name="Aerts A.L."/>
            <person name="Barry K."/>
            <person name="Choi C."/>
            <person name="Clum A."/>
            <person name="Coughlan A.Y."/>
            <person name="Deshpande S."/>
            <person name="Douglass A.P."/>
            <person name="Hanson S.J."/>
            <person name="Klenk H.-P."/>
            <person name="Labutti K."/>
            <person name="Lapidus A."/>
            <person name="Lindquist E."/>
            <person name="Lipzen A."/>
            <person name="Meier-Kolthoff J.P."/>
            <person name="Ohm R.A."/>
            <person name="Otillar R.P."/>
            <person name="Pangilinan J."/>
            <person name="Peng Y."/>
            <person name="Rokas A."/>
            <person name="Rosa C.A."/>
            <person name="Scheuner C."/>
            <person name="Sibirny A.A."/>
            <person name="Slot J.C."/>
            <person name="Stielow J.B."/>
            <person name="Sun H."/>
            <person name="Kurtzman C.P."/>
            <person name="Blackwell M."/>
            <person name="Grigoriev I.V."/>
            <person name="Jeffries T.W."/>
        </authorList>
    </citation>
    <scope>NUCLEOTIDE SEQUENCE [LARGE SCALE GENOMIC DNA]</scope>
    <source>
        <strain evidence="2">DSM 1968</strain>
    </source>
</reference>
<evidence type="ECO:0000313" key="1">
    <source>
        <dbReference type="EMBL" id="ODV58212.1"/>
    </source>
</evidence>
<accession>A0A1D2V978</accession>
<dbReference type="GeneID" id="30962631"/>
<sequence>MFEVNETVINLILSVKCKASIKTKVLRIIIEDSLNHSYTKFPVILRWTRNFMDIIVDFEDENCISLLSRIYSRIRASEKKEINMIYNEIEWLTTKCWNEGVSLIMSGKSEGGSAWCKQAIKFSPFVNERLESQLLELWPELTKAADCSNN</sequence>